<feature type="region of interest" description="Disordered" evidence="1">
    <location>
        <begin position="1"/>
        <end position="25"/>
    </location>
</feature>
<comment type="caution">
    <text evidence="2">The sequence shown here is derived from an EMBL/GenBank/DDBJ whole genome shotgun (WGS) entry which is preliminary data.</text>
</comment>
<gene>
    <name evidence="2" type="ORF">NEMBOFW57_009963</name>
</gene>
<organism evidence="2 3">
    <name type="scientific">Staphylotrichum longicolle</name>
    <dbReference type="NCBI Taxonomy" id="669026"/>
    <lineage>
        <taxon>Eukaryota</taxon>
        <taxon>Fungi</taxon>
        <taxon>Dikarya</taxon>
        <taxon>Ascomycota</taxon>
        <taxon>Pezizomycotina</taxon>
        <taxon>Sordariomycetes</taxon>
        <taxon>Sordariomycetidae</taxon>
        <taxon>Sordariales</taxon>
        <taxon>Chaetomiaceae</taxon>
        <taxon>Staphylotrichum</taxon>
    </lineage>
</organism>
<reference evidence="2" key="1">
    <citation type="submission" date="2023-02" db="EMBL/GenBank/DDBJ databases">
        <authorList>
            <person name="Palmer J.M."/>
        </authorList>
    </citation>
    <scope>NUCLEOTIDE SEQUENCE</scope>
    <source>
        <strain evidence="2">FW57</strain>
    </source>
</reference>
<dbReference type="Proteomes" id="UP001197093">
    <property type="component" value="Unassembled WGS sequence"/>
</dbReference>
<name>A0AAD4EPZ3_9PEZI</name>
<sequence length="673" mass="75001">MTGRSESRAGGQKGSPEGDKNGVEFTPTSNLIQISLDYLGGRRYLTKSTSKLLAQIKAGEAIWVGINPLTLAPVLMKKEPSLNDGVVDSLTITGPNAGVRLFDAHTSKSVGTVNPTIEALRKGKIVHYKAFLTQQDRHYNEDLEKENERLGASLQLGDPLWMAEHTGYSGEDKEIHPDHSPILQYDPRFALPIFADLLYMTVAVQKTLQWIWIAQHENLRRDPIERSHSKVPIGLWGAHIRDVPGFVDITRDLSIPFSWIPTKLSEALGLDEPREQKIPHSTTNRVEDGKHTILDRHDCEDDPRPPILGPSQFIGKRRTLPVVTPLIDRLIASFAACTPMWAIKGPQVLENANIGSITLAGTQMPRISAEDAFPSRQHQLPPISPGGIIQLTPKELFAAIGGWLRHHNHMRIQWGLSRGFKLEDVLLCEDTGMITFPGLDEDTLIPERGAPMVGNLPPLQQELLWKDFVETLDQLSHAPPFLRELADLAVGWMAEPTPVENYRIIQAAKPALERYLMTFLPLHVVHFLLPDKPDPECGWLRGKAGNGKITVDVVGRCFADALEGSSLENVDVDVYLIQKLMLAFPDNARTRLTEMFRKVASHEFPLVFRHLFANDQAFKEELANKLVAAFGRYEEVDYHTLLLPLPDNLSLGEEGRPSKRARNDGDGLIAFGG</sequence>
<keyword evidence="3" id="KW-1185">Reference proteome</keyword>
<accession>A0AAD4EPZ3</accession>
<protein>
    <submittedName>
        <fullName evidence="2">Uncharacterized protein</fullName>
    </submittedName>
</protein>
<evidence type="ECO:0000313" key="2">
    <source>
        <dbReference type="EMBL" id="KAG7285341.1"/>
    </source>
</evidence>
<evidence type="ECO:0000313" key="3">
    <source>
        <dbReference type="Proteomes" id="UP001197093"/>
    </source>
</evidence>
<proteinExistence type="predicted"/>
<dbReference type="AlphaFoldDB" id="A0AAD4EPZ3"/>
<dbReference type="EMBL" id="JAHCVI010000005">
    <property type="protein sequence ID" value="KAG7285341.1"/>
    <property type="molecule type" value="Genomic_DNA"/>
</dbReference>
<evidence type="ECO:0000256" key="1">
    <source>
        <dbReference type="SAM" id="MobiDB-lite"/>
    </source>
</evidence>